<organism evidence="8 9">
    <name type="scientific">Chlamydomonas eustigma</name>
    <dbReference type="NCBI Taxonomy" id="1157962"/>
    <lineage>
        <taxon>Eukaryota</taxon>
        <taxon>Viridiplantae</taxon>
        <taxon>Chlorophyta</taxon>
        <taxon>core chlorophytes</taxon>
        <taxon>Chlorophyceae</taxon>
        <taxon>CS clade</taxon>
        <taxon>Chlamydomonadales</taxon>
        <taxon>Chlamydomonadaceae</taxon>
        <taxon>Chlamydomonas</taxon>
    </lineage>
</organism>
<comment type="subcellular location">
    <subcellularLocation>
        <location evidence="1">Membrane</location>
        <topology evidence="1">Multi-pass membrane protein</topology>
    </subcellularLocation>
</comment>
<evidence type="ECO:0000256" key="6">
    <source>
        <dbReference type="ARBA" id="ARBA00023136"/>
    </source>
</evidence>
<evidence type="ECO:0000313" key="9">
    <source>
        <dbReference type="Proteomes" id="UP000232323"/>
    </source>
</evidence>
<evidence type="ECO:0000256" key="3">
    <source>
        <dbReference type="ARBA" id="ARBA00022692"/>
    </source>
</evidence>
<evidence type="ECO:0000256" key="4">
    <source>
        <dbReference type="ARBA" id="ARBA00022976"/>
    </source>
</evidence>
<evidence type="ECO:0000256" key="7">
    <source>
        <dbReference type="SAM" id="Phobius"/>
    </source>
</evidence>
<dbReference type="STRING" id="1157962.A0A250XJR0"/>
<dbReference type="GO" id="GO:0070765">
    <property type="term" value="C:gamma-secretase complex"/>
    <property type="evidence" value="ECO:0007669"/>
    <property type="project" value="TreeGrafter"/>
</dbReference>
<dbReference type="InterPro" id="IPR019379">
    <property type="entry name" value="Gamma_Secretase_Asp_P_PEN2"/>
</dbReference>
<protein>
    <recommendedName>
        <fullName evidence="10">Gamma-secretase subunit PEN-2</fullName>
    </recommendedName>
</protein>
<keyword evidence="4" id="KW-0914">Notch signaling pathway</keyword>
<evidence type="ECO:0008006" key="10">
    <source>
        <dbReference type="Google" id="ProtNLM"/>
    </source>
</evidence>
<keyword evidence="5 7" id="KW-1133">Transmembrane helix</keyword>
<name>A0A250XJR0_9CHLO</name>
<dbReference type="EMBL" id="BEGY01000090">
    <property type="protein sequence ID" value="GAX83040.1"/>
    <property type="molecule type" value="Genomic_DNA"/>
</dbReference>
<feature type="transmembrane region" description="Helical" evidence="7">
    <location>
        <begin position="75"/>
        <end position="100"/>
    </location>
</feature>
<keyword evidence="3 7" id="KW-0812">Transmembrane</keyword>
<dbReference type="PANTHER" id="PTHR16318:SF0">
    <property type="entry name" value="GAMMA-SECRETASE SUBUNIT PEN-2"/>
    <property type="match status" value="1"/>
</dbReference>
<sequence length="128" mass="14589">MDAPLENPVDPPSIESVDGEIFPTDKARTMAKRMFWGGFAFLPLLWFVNIWLFWHEFRSRPGADPCIKKYTRYSAIAFTIASILFLPWLLLYTIAGSWLLDPRVYRALDVINLNIANLGIPSAVQQTA</sequence>
<evidence type="ECO:0000256" key="2">
    <source>
        <dbReference type="ARBA" id="ARBA00009607"/>
    </source>
</evidence>
<evidence type="ECO:0000256" key="5">
    <source>
        <dbReference type="ARBA" id="ARBA00022989"/>
    </source>
</evidence>
<gene>
    <name evidence="8" type="ORF">CEUSTIGMA_g10466.t1</name>
</gene>
<dbReference type="AlphaFoldDB" id="A0A250XJR0"/>
<dbReference type="GO" id="GO:0007219">
    <property type="term" value="P:Notch signaling pathway"/>
    <property type="evidence" value="ECO:0007669"/>
    <property type="project" value="UniProtKB-KW"/>
</dbReference>
<feature type="transmembrane region" description="Helical" evidence="7">
    <location>
        <begin position="34"/>
        <end position="54"/>
    </location>
</feature>
<keyword evidence="9" id="KW-1185">Reference proteome</keyword>
<dbReference type="Pfam" id="PF10251">
    <property type="entry name" value="PEN-2"/>
    <property type="match status" value="1"/>
</dbReference>
<comment type="caution">
    <text evidence="8">The sequence shown here is derived from an EMBL/GenBank/DDBJ whole genome shotgun (WGS) entry which is preliminary data.</text>
</comment>
<comment type="similarity">
    <text evidence="2">Belongs to the PEN-2 family.</text>
</comment>
<proteinExistence type="inferred from homology"/>
<evidence type="ECO:0000313" key="8">
    <source>
        <dbReference type="EMBL" id="GAX83040.1"/>
    </source>
</evidence>
<accession>A0A250XJR0</accession>
<reference evidence="8 9" key="1">
    <citation type="submission" date="2017-08" db="EMBL/GenBank/DDBJ databases">
        <title>Acidophilic green algal genome provides insights into adaptation to an acidic environment.</title>
        <authorList>
            <person name="Hirooka S."/>
            <person name="Hirose Y."/>
            <person name="Kanesaki Y."/>
            <person name="Higuchi S."/>
            <person name="Fujiwara T."/>
            <person name="Onuma R."/>
            <person name="Era A."/>
            <person name="Ohbayashi R."/>
            <person name="Uzuka A."/>
            <person name="Nozaki H."/>
            <person name="Yoshikawa H."/>
            <person name="Miyagishima S.Y."/>
        </authorList>
    </citation>
    <scope>NUCLEOTIDE SEQUENCE [LARGE SCALE GENOMIC DNA]</scope>
    <source>
        <strain evidence="8 9">NIES-2499</strain>
    </source>
</reference>
<dbReference type="OrthoDB" id="524898at2759"/>
<evidence type="ECO:0000256" key="1">
    <source>
        <dbReference type="ARBA" id="ARBA00004141"/>
    </source>
</evidence>
<keyword evidence="6 7" id="KW-0472">Membrane</keyword>
<dbReference type="Proteomes" id="UP000232323">
    <property type="component" value="Unassembled WGS sequence"/>
</dbReference>
<dbReference type="PANTHER" id="PTHR16318">
    <property type="entry name" value="GAMMA-SECRETASE SUBUNIT PEN-2"/>
    <property type="match status" value="1"/>
</dbReference>